<feature type="signal peptide" evidence="1">
    <location>
        <begin position="1"/>
        <end position="31"/>
    </location>
</feature>
<reference evidence="2" key="1">
    <citation type="submission" date="2018-01" db="EMBL/GenBank/DDBJ databases">
        <title>An insight into the sialome of Amazonian anophelines.</title>
        <authorList>
            <person name="Ribeiro J.M."/>
            <person name="Scarpassa V."/>
            <person name="Calvo E."/>
        </authorList>
    </citation>
    <scope>NUCLEOTIDE SEQUENCE</scope>
    <source>
        <tissue evidence="2">Salivary glands</tissue>
    </source>
</reference>
<organism evidence="2">
    <name type="scientific">Anopheles triannulatus</name>
    <dbReference type="NCBI Taxonomy" id="58253"/>
    <lineage>
        <taxon>Eukaryota</taxon>
        <taxon>Metazoa</taxon>
        <taxon>Ecdysozoa</taxon>
        <taxon>Arthropoda</taxon>
        <taxon>Hexapoda</taxon>
        <taxon>Insecta</taxon>
        <taxon>Pterygota</taxon>
        <taxon>Neoptera</taxon>
        <taxon>Endopterygota</taxon>
        <taxon>Diptera</taxon>
        <taxon>Nematocera</taxon>
        <taxon>Culicoidea</taxon>
        <taxon>Culicidae</taxon>
        <taxon>Anophelinae</taxon>
        <taxon>Anopheles</taxon>
    </lineage>
</organism>
<feature type="chain" id="PRO_5014901964" evidence="1">
    <location>
        <begin position="32"/>
        <end position="102"/>
    </location>
</feature>
<protein>
    <submittedName>
        <fullName evidence="2">Putative secreted protein</fullName>
    </submittedName>
</protein>
<name>A0A2M4B5H8_9DIPT</name>
<evidence type="ECO:0000256" key="1">
    <source>
        <dbReference type="SAM" id="SignalP"/>
    </source>
</evidence>
<keyword evidence="1" id="KW-0732">Signal</keyword>
<accession>A0A2M4B5H8</accession>
<dbReference type="EMBL" id="GGFK01014930">
    <property type="protein sequence ID" value="MBW48251.1"/>
    <property type="molecule type" value="Transcribed_RNA"/>
</dbReference>
<dbReference type="AlphaFoldDB" id="A0A2M4B5H8"/>
<evidence type="ECO:0000313" key="2">
    <source>
        <dbReference type="EMBL" id="MBW48251.1"/>
    </source>
</evidence>
<proteinExistence type="predicted"/>
<sequence length="102" mass="11050">MPTPPPPYPPPGTLRSLLPLLFVHSMPGTAGVPVPVPVPIPPPPPLPTVPPPMLPFRMLPRPDFLKLPPLRRSEFRPRWWPPPSGLFGSRSSVSCATVSVSV</sequence>